<dbReference type="InterPro" id="IPR045014">
    <property type="entry name" value="TM41A/B"/>
</dbReference>
<protein>
    <recommendedName>
        <fullName evidence="8">VTT domain-containing protein</fullName>
    </recommendedName>
</protein>
<dbReference type="Proteomes" id="UP000076871">
    <property type="component" value="Unassembled WGS sequence"/>
</dbReference>
<dbReference type="STRING" id="1314785.A0A165I298"/>
<keyword evidence="2 7" id="KW-0812">Transmembrane</keyword>
<dbReference type="Pfam" id="PF09335">
    <property type="entry name" value="VTT_dom"/>
    <property type="match status" value="1"/>
</dbReference>
<feature type="compositionally biased region" description="Low complexity" evidence="6">
    <location>
        <begin position="21"/>
        <end position="31"/>
    </location>
</feature>
<keyword evidence="3" id="KW-0732">Signal</keyword>
<dbReference type="EMBL" id="KV427605">
    <property type="protein sequence ID" value="KZT12498.1"/>
    <property type="molecule type" value="Genomic_DNA"/>
</dbReference>
<feature type="transmembrane region" description="Helical" evidence="7">
    <location>
        <begin position="307"/>
        <end position="331"/>
    </location>
</feature>
<keyword evidence="10" id="KW-1185">Reference proteome</keyword>
<sequence length="463" mass="50478">MASLALPPPPNRHRASSTNVRPPLTLSSLGSRRRSNSLLVLPSPVASPIDTPPQTPPLQEVLCPLVMSELPTQAVVQSRFVSALSRCLHIIQRHDDLSSPSSPLLSRTSTDSTILPLSASPTRTTFADVFPEKPSALSRRRLLRGLLSIHTPVLFVLILFPLSTAIVVLCMSTLPITMQWPRNLTDLAEMGRELQGYTQTGPGAMAHVLGVISITATWKHAWSIPGSVIWNVLAGALISPAYATILFTMLTTIGSICATLLATPIAPILSQLFPRALELTRSALEGDSSTDDPSTTKHKQAWVRLSILRLIGVVPWSGINIACGVCGVAIWDCLLGAFLGSLPWTAVTCQIGDILQTVASNPSPTQQSVRSLLTSPQILLKLAFLSILSLAPILGRNHLRQWINSSVASSQQQTSLSDERIPRWAWIKEWQSRIRMPSRSRAREAFKYELATLVREKNQNLPL</sequence>
<name>A0A165I298_9APHY</name>
<proteinExistence type="predicted"/>
<evidence type="ECO:0000313" key="10">
    <source>
        <dbReference type="Proteomes" id="UP000076871"/>
    </source>
</evidence>
<evidence type="ECO:0000256" key="6">
    <source>
        <dbReference type="SAM" id="MobiDB-lite"/>
    </source>
</evidence>
<dbReference type="PANTHER" id="PTHR43220">
    <property type="match status" value="1"/>
</dbReference>
<keyword evidence="4 7" id="KW-1133">Transmembrane helix</keyword>
<evidence type="ECO:0000256" key="7">
    <source>
        <dbReference type="SAM" id="Phobius"/>
    </source>
</evidence>
<feature type="compositionally biased region" description="Pro residues" evidence="6">
    <location>
        <begin position="1"/>
        <end position="10"/>
    </location>
</feature>
<dbReference type="GO" id="GO:0016020">
    <property type="term" value="C:membrane"/>
    <property type="evidence" value="ECO:0007669"/>
    <property type="project" value="UniProtKB-SubCell"/>
</dbReference>
<evidence type="ECO:0000256" key="2">
    <source>
        <dbReference type="ARBA" id="ARBA00022692"/>
    </source>
</evidence>
<dbReference type="InParanoid" id="A0A165I298"/>
<feature type="transmembrane region" description="Helical" evidence="7">
    <location>
        <begin position="149"/>
        <end position="176"/>
    </location>
</feature>
<evidence type="ECO:0000256" key="4">
    <source>
        <dbReference type="ARBA" id="ARBA00022989"/>
    </source>
</evidence>
<dbReference type="GeneID" id="63827433"/>
<evidence type="ECO:0000256" key="1">
    <source>
        <dbReference type="ARBA" id="ARBA00004141"/>
    </source>
</evidence>
<dbReference type="OrthoDB" id="3364966at2759"/>
<comment type="subcellular location">
    <subcellularLocation>
        <location evidence="1">Membrane</location>
        <topology evidence="1">Multi-pass membrane protein</topology>
    </subcellularLocation>
</comment>
<dbReference type="AlphaFoldDB" id="A0A165I298"/>
<feature type="transmembrane region" description="Helical" evidence="7">
    <location>
        <begin position="196"/>
        <end position="216"/>
    </location>
</feature>
<evidence type="ECO:0000256" key="5">
    <source>
        <dbReference type="ARBA" id="ARBA00023136"/>
    </source>
</evidence>
<evidence type="ECO:0000259" key="8">
    <source>
        <dbReference type="Pfam" id="PF09335"/>
    </source>
</evidence>
<keyword evidence="5 7" id="KW-0472">Membrane</keyword>
<reference evidence="9 10" key="1">
    <citation type="journal article" date="2016" name="Mol. Biol. Evol.">
        <title>Comparative Genomics of Early-Diverging Mushroom-Forming Fungi Provides Insights into the Origins of Lignocellulose Decay Capabilities.</title>
        <authorList>
            <person name="Nagy L.G."/>
            <person name="Riley R."/>
            <person name="Tritt A."/>
            <person name="Adam C."/>
            <person name="Daum C."/>
            <person name="Floudas D."/>
            <person name="Sun H."/>
            <person name="Yadav J.S."/>
            <person name="Pangilinan J."/>
            <person name="Larsson K.H."/>
            <person name="Matsuura K."/>
            <person name="Barry K."/>
            <person name="Labutti K."/>
            <person name="Kuo R."/>
            <person name="Ohm R.A."/>
            <person name="Bhattacharya S.S."/>
            <person name="Shirouzu T."/>
            <person name="Yoshinaga Y."/>
            <person name="Martin F.M."/>
            <person name="Grigoriev I.V."/>
            <person name="Hibbett D.S."/>
        </authorList>
    </citation>
    <scope>NUCLEOTIDE SEQUENCE [LARGE SCALE GENOMIC DNA]</scope>
    <source>
        <strain evidence="9 10">93-53</strain>
    </source>
</reference>
<evidence type="ECO:0000313" key="9">
    <source>
        <dbReference type="EMBL" id="KZT12498.1"/>
    </source>
</evidence>
<gene>
    <name evidence="9" type="ORF">LAESUDRAFT_733174</name>
</gene>
<dbReference type="PANTHER" id="PTHR43220:SF21">
    <property type="entry name" value="TRANSMEMBRANE PROTEIN 41A"/>
    <property type="match status" value="1"/>
</dbReference>
<evidence type="ECO:0000256" key="3">
    <source>
        <dbReference type="ARBA" id="ARBA00022729"/>
    </source>
</evidence>
<accession>A0A165I298</accession>
<feature type="region of interest" description="Disordered" evidence="6">
    <location>
        <begin position="1"/>
        <end position="31"/>
    </location>
</feature>
<dbReference type="RefSeq" id="XP_040770008.1">
    <property type="nucleotide sequence ID" value="XM_040910404.1"/>
</dbReference>
<feature type="domain" description="VTT" evidence="8">
    <location>
        <begin position="224"/>
        <end position="353"/>
    </location>
</feature>
<dbReference type="InterPro" id="IPR032816">
    <property type="entry name" value="VTT_dom"/>
</dbReference>
<feature type="transmembrane region" description="Helical" evidence="7">
    <location>
        <begin position="228"/>
        <end position="247"/>
    </location>
</feature>
<organism evidence="9 10">
    <name type="scientific">Laetiporus sulphureus 93-53</name>
    <dbReference type="NCBI Taxonomy" id="1314785"/>
    <lineage>
        <taxon>Eukaryota</taxon>
        <taxon>Fungi</taxon>
        <taxon>Dikarya</taxon>
        <taxon>Basidiomycota</taxon>
        <taxon>Agaricomycotina</taxon>
        <taxon>Agaricomycetes</taxon>
        <taxon>Polyporales</taxon>
        <taxon>Laetiporus</taxon>
    </lineage>
</organism>